<reference evidence="1 2" key="1">
    <citation type="submission" date="2022-04" db="EMBL/GenBank/DDBJ databases">
        <title>Genome sequence of C. roseum typestrain.</title>
        <authorList>
            <person name="Poehlein A."/>
            <person name="Schoch T."/>
            <person name="Duerre P."/>
            <person name="Daniel R."/>
        </authorList>
    </citation>
    <scope>NUCLEOTIDE SEQUENCE [LARGE SCALE GENOMIC DNA]</scope>
    <source>
        <strain evidence="1 2">DSM 7320</strain>
    </source>
</reference>
<dbReference type="RefSeq" id="WP_077833958.1">
    <property type="nucleotide sequence ID" value="NZ_CP096983.1"/>
</dbReference>
<proteinExistence type="predicted"/>
<dbReference type="InterPro" id="IPR014710">
    <property type="entry name" value="RmlC-like_jellyroll"/>
</dbReference>
<dbReference type="InterPro" id="IPR010282">
    <property type="entry name" value="Uncharacterised_HutD/Ves"/>
</dbReference>
<keyword evidence="2" id="KW-1185">Reference proteome</keyword>
<protein>
    <submittedName>
        <fullName evidence="1">Protein Ves</fullName>
    </submittedName>
</protein>
<dbReference type="STRING" id="84029.CROST_42980"/>
<dbReference type="Pfam" id="PF05962">
    <property type="entry name" value="HutD"/>
    <property type="match status" value="1"/>
</dbReference>
<sequence>MNVEIIKKGNYNVSEWSGGKTTELYIYPTTSKYNDRNFMWRISAATVDAPESNFTSLPGFARKLMVTEGETILEHSGKYKIVLKPFDKDSFMGDFETKSYGKASDFNLMTSSACSGDINLISVEPFSKIKVENKSLGKVMESFYFLNGEAEVKFQDKEFKLDEKDLFYINYEKNDAKIEVFIINRSNEEVKVIRTIVLMS</sequence>
<name>A0A1S8M8F9_9CLOT</name>
<evidence type="ECO:0000313" key="1">
    <source>
        <dbReference type="EMBL" id="URZ13274.1"/>
    </source>
</evidence>
<dbReference type="PANTHER" id="PTHR37943">
    <property type="entry name" value="PROTEIN VES"/>
    <property type="match status" value="1"/>
</dbReference>
<dbReference type="InterPro" id="IPR011051">
    <property type="entry name" value="RmlC_Cupin_sf"/>
</dbReference>
<organism evidence="1 2">
    <name type="scientific">Clostridium felsineum</name>
    <dbReference type="NCBI Taxonomy" id="36839"/>
    <lineage>
        <taxon>Bacteria</taxon>
        <taxon>Bacillati</taxon>
        <taxon>Bacillota</taxon>
        <taxon>Clostridia</taxon>
        <taxon>Eubacteriales</taxon>
        <taxon>Clostridiaceae</taxon>
        <taxon>Clostridium</taxon>
    </lineage>
</organism>
<evidence type="ECO:0000313" key="2">
    <source>
        <dbReference type="Proteomes" id="UP000190951"/>
    </source>
</evidence>
<dbReference type="Gene3D" id="2.60.120.10">
    <property type="entry name" value="Jelly Rolls"/>
    <property type="match status" value="1"/>
</dbReference>
<gene>
    <name evidence="1" type="primary">ves</name>
    <name evidence="1" type="ORF">CROST_040260</name>
</gene>
<dbReference type="EMBL" id="CP096983">
    <property type="protein sequence ID" value="URZ13274.1"/>
    <property type="molecule type" value="Genomic_DNA"/>
</dbReference>
<accession>A0A1S8M8F9</accession>
<dbReference type="SUPFAM" id="SSF51182">
    <property type="entry name" value="RmlC-like cupins"/>
    <property type="match status" value="1"/>
</dbReference>
<dbReference type="KEGG" id="crw:CROST_040260"/>
<dbReference type="Proteomes" id="UP000190951">
    <property type="component" value="Chromosome"/>
</dbReference>
<dbReference type="AlphaFoldDB" id="A0A1S8M8F9"/>
<dbReference type="PANTHER" id="PTHR37943:SF1">
    <property type="entry name" value="PROTEIN VES"/>
    <property type="match status" value="1"/>
</dbReference>